<name>A0A5K7ZTE5_9BACT</name>
<accession>A0A5K7ZTE5</accession>
<organism evidence="1 2">
    <name type="scientific">Desulfosarcina ovata subsp. sediminis</name>
    <dbReference type="NCBI Taxonomy" id="885957"/>
    <lineage>
        <taxon>Bacteria</taxon>
        <taxon>Pseudomonadati</taxon>
        <taxon>Thermodesulfobacteriota</taxon>
        <taxon>Desulfobacteria</taxon>
        <taxon>Desulfobacterales</taxon>
        <taxon>Desulfosarcinaceae</taxon>
        <taxon>Desulfosarcina</taxon>
    </lineage>
</organism>
<sequence>MRKSHRLDGMDRLFLDIRFKILVQCIGSDQIHIAVQKLAKLMAKP</sequence>
<reference evidence="1 2" key="1">
    <citation type="submission" date="2019-11" db="EMBL/GenBank/DDBJ databases">
        <title>Comparative genomics of hydrocarbon-degrading Desulfosarcina strains.</title>
        <authorList>
            <person name="Watanabe M."/>
            <person name="Kojima H."/>
            <person name="Fukui M."/>
        </authorList>
    </citation>
    <scope>NUCLEOTIDE SEQUENCE [LARGE SCALE GENOMIC DNA]</scope>
    <source>
        <strain evidence="1 2">28bB2T</strain>
    </source>
</reference>
<gene>
    <name evidence="1" type="ORF">DSCO28_40410</name>
</gene>
<evidence type="ECO:0000313" key="2">
    <source>
        <dbReference type="Proteomes" id="UP000425960"/>
    </source>
</evidence>
<dbReference type="KEGG" id="dov:DSCO28_40410"/>
<protein>
    <submittedName>
        <fullName evidence="1">Uncharacterized protein</fullName>
    </submittedName>
</protein>
<proteinExistence type="predicted"/>
<evidence type="ECO:0000313" key="1">
    <source>
        <dbReference type="EMBL" id="BBO83475.1"/>
    </source>
</evidence>
<dbReference type="Proteomes" id="UP000425960">
    <property type="component" value="Chromosome"/>
</dbReference>
<dbReference type="EMBL" id="AP021876">
    <property type="protein sequence ID" value="BBO83475.1"/>
    <property type="molecule type" value="Genomic_DNA"/>
</dbReference>
<dbReference type="AlphaFoldDB" id="A0A5K7ZTE5"/>